<evidence type="ECO:0000313" key="12">
    <source>
        <dbReference type="EMBL" id="RRK10150.1"/>
    </source>
</evidence>
<comment type="catalytic activity">
    <reaction evidence="8">
        <text>Hydrolysis of terminal non-reducing beta-D-fructofuranoside residues in beta-D-fructofuranosides.</text>
        <dbReference type="EC" id="3.2.1.26"/>
    </reaction>
</comment>
<dbReference type="PROSITE" id="PS00609">
    <property type="entry name" value="GLYCOSYL_HYDROL_F32"/>
    <property type="match status" value="1"/>
</dbReference>
<dbReference type="InterPro" id="IPR023296">
    <property type="entry name" value="Glyco_hydro_beta-prop_sf"/>
</dbReference>
<dbReference type="EC" id="3.2.1.26" evidence="3 8"/>
<keyword evidence="6 8" id="KW-0326">Glycosidase</keyword>
<comment type="pathway">
    <text evidence="1 9">Glycan biosynthesis; sucrose metabolism.</text>
</comment>
<dbReference type="InterPro" id="IPR018053">
    <property type="entry name" value="Glyco_hydro_32_AS"/>
</dbReference>
<dbReference type="GO" id="GO:0005985">
    <property type="term" value="P:sucrose metabolic process"/>
    <property type="evidence" value="ECO:0007669"/>
    <property type="project" value="UniProtKB-UniPathway"/>
</dbReference>
<evidence type="ECO:0000259" key="11">
    <source>
        <dbReference type="Pfam" id="PF08244"/>
    </source>
</evidence>
<feature type="domain" description="Glycosyl hydrolase family 32 C-terminal" evidence="11">
    <location>
        <begin position="379"/>
        <end position="450"/>
    </location>
</feature>
<evidence type="ECO:0000256" key="1">
    <source>
        <dbReference type="ARBA" id="ARBA00004914"/>
    </source>
</evidence>
<dbReference type="Proteomes" id="UP000283633">
    <property type="component" value="Unassembled WGS sequence"/>
</dbReference>
<dbReference type="AlphaFoldDB" id="A0A426D6E2"/>
<feature type="domain" description="Glycosyl hydrolase family 32 N-terminal" evidence="10">
    <location>
        <begin position="38"/>
        <end position="340"/>
    </location>
</feature>
<dbReference type="InterPro" id="IPR001362">
    <property type="entry name" value="Glyco_hydro_32"/>
</dbReference>
<reference evidence="12 13" key="1">
    <citation type="submission" date="2018-08" db="EMBL/GenBank/DDBJ databases">
        <title>Genome Lactobacillus garii FI11369.</title>
        <authorList>
            <person name="Diaz M."/>
            <person name="Narbad A."/>
        </authorList>
    </citation>
    <scope>NUCLEOTIDE SEQUENCE [LARGE SCALE GENOMIC DNA]</scope>
    <source>
        <strain evidence="12 13">FI11369</strain>
    </source>
</reference>
<evidence type="ECO:0000256" key="7">
    <source>
        <dbReference type="ARBA" id="ARBA00033367"/>
    </source>
</evidence>
<comment type="subcellular location">
    <subcellularLocation>
        <location evidence="9">Cytoplasm</location>
    </subcellularLocation>
</comment>
<evidence type="ECO:0000256" key="6">
    <source>
        <dbReference type="ARBA" id="ARBA00023295"/>
    </source>
</evidence>
<evidence type="ECO:0000313" key="13">
    <source>
        <dbReference type="Proteomes" id="UP000283633"/>
    </source>
</evidence>
<comment type="function">
    <text evidence="9">Enables the bacterium to metabolize sucrose as a sole carbon source.</text>
</comment>
<dbReference type="Gene3D" id="2.115.10.20">
    <property type="entry name" value="Glycosyl hydrolase domain, family 43"/>
    <property type="match status" value="1"/>
</dbReference>
<organism evidence="12 13">
    <name type="scientific">Lactiplantibacillus garii</name>
    <dbReference type="NCBI Taxonomy" id="2306423"/>
    <lineage>
        <taxon>Bacteria</taxon>
        <taxon>Bacillati</taxon>
        <taxon>Bacillota</taxon>
        <taxon>Bacilli</taxon>
        <taxon>Lactobacillales</taxon>
        <taxon>Lactobacillaceae</taxon>
        <taxon>Lactiplantibacillus</taxon>
    </lineage>
</organism>
<dbReference type="InterPro" id="IPR051214">
    <property type="entry name" value="GH32_Enzymes"/>
</dbReference>
<keyword evidence="5 8" id="KW-0378">Hydrolase</keyword>
<evidence type="ECO:0000256" key="9">
    <source>
        <dbReference type="RuleBase" id="RU365015"/>
    </source>
</evidence>
<dbReference type="InterPro" id="IPR006232">
    <property type="entry name" value="Suc6P_hydrolase"/>
</dbReference>
<evidence type="ECO:0000256" key="4">
    <source>
        <dbReference type="ARBA" id="ARBA00019623"/>
    </source>
</evidence>
<dbReference type="SMART" id="SM00640">
    <property type="entry name" value="Glyco_32"/>
    <property type="match status" value="1"/>
</dbReference>
<keyword evidence="13" id="KW-1185">Reference proteome</keyword>
<dbReference type="Pfam" id="PF08244">
    <property type="entry name" value="Glyco_hydro_32C"/>
    <property type="match status" value="1"/>
</dbReference>
<dbReference type="SUPFAM" id="SSF75005">
    <property type="entry name" value="Arabinanase/levansucrase/invertase"/>
    <property type="match status" value="1"/>
</dbReference>
<evidence type="ECO:0000256" key="2">
    <source>
        <dbReference type="ARBA" id="ARBA00009902"/>
    </source>
</evidence>
<dbReference type="EMBL" id="QWZQ01000028">
    <property type="protein sequence ID" value="RRK10150.1"/>
    <property type="molecule type" value="Genomic_DNA"/>
</dbReference>
<dbReference type="InterPro" id="IPR013189">
    <property type="entry name" value="Glyco_hydro_32_C"/>
</dbReference>
<keyword evidence="9" id="KW-0963">Cytoplasm</keyword>
<dbReference type="UniPathway" id="UPA00238"/>
<accession>A0A426D6E2</accession>
<dbReference type="InterPro" id="IPR013148">
    <property type="entry name" value="Glyco_hydro_32_N"/>
</dbReference>
<evidence type="ECO:0000259" key="10">
    <source>
        <dbReference type="Pfam" id="PF00251"/>
    </source>
</evidence>
<dbReference type="GO" id="GO:0005737">
    <property type="term" value="C:cytoplasm"/>
    <property type="evidence" value="ECO:0007669"/>
    <property type="project" value="UniProtKB-SubCell"/>
</dbReference>
<dbReference type="InterPro" id="IPR013320">
    <property type="entry name" value="ConA-like_dom_sf"/>
</dbReference>
<dbReference type="SUPFAM" id="SSF49899">
    <property type="entry name" value="Concanavalin A-like lectins/glucanases"/>
    <property type="match status" value="1"/>
</dbReference>
<protein>
    <recommendedName>
        <fullName evidence="4 8">Sucrose-6-phosphate hydrolase</fullName>
        <ecNumber evidence="3 8">3.2.1.26</ecNumber>
    </recommendedName>
    <alternativeName>
        <fullName evidence="7 9">Invertase</fullName>
    </alternativeName>
</protein>
<evidence type="ECO:0000256" key="5">
    <source>
        <dbReference type="ARBA" id="ARBA00022801"/>
    </source>
</evidence>
<dbReference type="Gene3D" id="2.60.120.560">
    <property type="entry name" value="Exo-inulinase, domain 1"/>
    <property type="match status" value="1"/>
</dbReference>
<proteinExistence type="inferred from homology"/>
<dbReference type="CDD" id="cd18623">
    <property type="entry name" value="GH32_ScrB-like"/>
    <property type="match status" value="1"/>
</dbReference>
<evidence type="ECO:0000256" key="8">
    <source>
        <dbReference type="RuleBase" id="RU362110"/>
    </source>
</evidence>
<dbReference type="Pfam" id="PF00251">
    <property type="entry name" value="Glyco_hydro_32N"/>
    <property type="match status" value="1"/>
</dbReference>
<evidence type="ECO:0000256" key="3">
    <source>
        <dbReference type="ARBA" id="ARBA00012758"/>
    </source>
</evidence>
<name>A0A426D6E2_9LACO</name>
<dbReference type="NCBIfam" id="TIGR01322">
    <property type="entry name" value="scrB_fam"/>
    <property type="match status" value="1"/>
</dbReference>
<comment type="similarity">
    <text evidence="2 8">Belongs to the glycosyl hydrolase 32 family.</text>
</comment>
<dbReference type="GO" id="GO:0004564">
    <property type="term" value="F:beta-fructofuranosidase activity"/>
    <property type="evidence" value="ECO:0007669"/>
    <property type="project" value="UniProtKB-EC"/>
</dbReference>
<sequence length="476" mass="53286">MKKWTTQQRYAPYGSYSAETLAGLIRAQRNSRWHLSFHIQPRSGLLNDPNGFTYYNHQWHVFYQNFPYGPVHGLKSWRHVTSPDLVHWQEDQLTLEPRAPYSTQGVYSGSALPVNDQLFLMYTGNVRTTNGGRISTQLGAWLNQDEQLTASDLPLITQPSGYTPHFRDPQILHVGKTYYALLGAQRADHQGQILLYQADAVNGPWSLVGPLDLGHADLGYMIECPNLAFVDGHVVLIFCPQGLDRQRIPYANIYPNMVIVADAVDWQNARLVNPGPVTNLDEGFDCYATQVVNGPDHQAYAISWLGLPDTTYPSDREGWQGCLSLVKALHVVNGQLRQTPVTIPAATSHFEPLRDTLKGREVLTFDLNQVPTGKIALGNGHEELALTFDGQALTIDRRIAGEPVDSDYGNTRKLDLLPGSHQLALWLDRSSFELFIDDGQRVASGRIFPHFDTPWRVTTALDTPVQVTGQRLPKLN</sequence>
<keyword evidence="9" id="KW-0119">Carbohydrate metabolism</keyword>
<gene>
    <name evidence="12" type="ORF">D1831_08980</name>
</gene>
<dbReference type="PANTHER" id="PTHR43101">
    <property type="entry name" value="BETA-FRUCTOSIDASE"/>
    <property type="match status" value="1"/>
</dbReference>
<comment type="caution">
    <text evidence="12">The sequence shown here is derived from an EMBL/GenBank/DDBJ whole genome shotgun (WGS) entry which is preliminary data.</text>
</comment>
<dbReference type="PANTHER" id="PTHR43101:SF1">
    <property type="entry name" value="BETA-FRUCTOSIDASE"/>
    <property type="match status" value="1"/>
</dbReference>
<dbReference type="OrthoDB" id="9759709at2"/>
<dbReference type="RefSeq" id="WP_125072595.1">
    <property type="nucleotide sequence ID" value="NZ_QWZQ01000028.1"/>
</dbReference>